<sequence>MTWPVASPQELAPLELLAETGKWQLHRLPNAAFPSSKTYVEHARQWHTVLDEQFGCTGLIHLEVFLHVWRMSEPPIPTLYRENTRLWKPSLGLGVWVDRPAPAPWTRESFMDASASLLLGEEPPLSAYKLLRLDAAPGARASAVQQLLGSGCATCFWGVADFNSFSERTAQLLLPTITSPTYRGERFYIPLLSPAALLSATPAQLDEWMCGMGAYAQESPDAGGLLILSPNGSIHRPERREE</sequence>
<accession>A0A7W7ZPB0</accession>
<evidence type="ECO:0000313" key="1">
    <source>
        <dbReference type="EMBL" id="MBB5063237.1"/>
    </source>
</evidence>
<evidence type="ECO:0000313" key="2">
    <source>
        <dbReference type="Proteomes" id="UP000584867"/>
    </source>
</evidence>
<comment type="caution">
    <text evidence="1">The sequence shown here is derived from an EMBL/GenBank/DDBJ whole genome shotgun (WGS) entry which is preliminary data.</text>
</comment>
<reference evidence="1 2" key="1">
    <citation type="submission" date="2020-08" db="EMBL/GenBank/DDBJ databases">
        <title>Genomic Encyclopedia of Type Strains, Phase IV (KMG-V): Genome sequencing to study the core and pangenomes of soil and plant-associated prokaryotes.</title>
        <authorList>
            <person name="Whitman W."/>
        </authorList>
    </citation>
    <scope>NUCLEOTIDE SEQUENCE [LARGE SCALE GENOMIC DNA]</scope>
    <source>
        <strain evidence="1 2">X5P3</strain>
    </source>
</reference>
<dbReference type="EMBL" id="JACHIO010000005">
    <property type="protein sequence ID" value="MBB5063237.1"/>
    <property type="molecule type" value="Genomic_DNA"/>
</dbReference>
<protein>
    <submittedName>
        <fullName evidence="1">Uncharacterized protein</fullName>
    </submittedName>
</protein>
<gene>
    <name evidence="1" type="ORF">HDF15_001577</name>
</gene>
<dbReference type="RefSeq" id="WP_184254228.1">
    <property type="nucleotide sequence ID" value="NZ_JACHIO010000005.1"/>
</dbReference>
<dbReference type="Proteomes" id="UP000584867">
    <property type="component" value="Unassembled WGS sequence"/>
</dbReference>
<proteinExistence type="predicted"/>
<name>A0A7W7ZPB0_9BACT</name>
<dbReference type="AlphaFoldDB" id="A0A7W7ZPB0"/>
<organism evidence="1 2">
    <name type="scientific">Granulicella mallensis</name>
    <dbReference type="NCBI Taxonomy" id="940614"/>
    <lineage>
        <taxon>Bacteria</taxon>
        <taxon>Pseudomonadati</taxon>
        <taxon>Acidobacteriota</taxon>
        <taxon>Terriglobia</taxon>
        <taxon>Terriglobales</taxon>
        <taxon>Acidobacteriaceae</taxon>
        <taxon>Granulicella</taxon>
    </lineage>
</organism>